<evidence type="ECO:0000256" key="11">
    <source>
        <dbReference type="ARBA" id="ARBA00072395"/>
    </source>
</evidence>
<dbReference type="PROSITE" id="PS50102">
    <property type="entry name" value="RRM"/>
    <property type="match status" value="3"/>
</dbReference>
<dbReference type="PANTHER" id="PTHR48025">
    <property type="entry name" value="OS02G0815200 PROTEIN"/>
    <property type="match status" value="1"/>
</dbReference>
<accession>A0A8C5C9S1</accession>
<name>A0A8C5C9S1_GADMO</name>
<protein>
    <recommendedName>
        <fullName evidence="11">Ribonucleoprotein PTB-binding 1</fullName>
    </recommendedName>
    <alternativeName>
        <fullName evidence="12">Protein raver-1</fullName>
    </alternativeName>
</protein>
<evidence type="ECO:0000256" key="10">
    <source>
        <dbReference type="ARBA" id="ARBA00066243"/>
    </source>
</evidence>
<dbReference type="GeneTree" id="ENSGT00940000158648"/>
<evidence type="ECO:0000256" key="1">
    <source>
        <dbReference type="ARBA" id="ARBA00004123"/>
    </source>
</evidence>
<proteinExistence type="predicted"/>
<comment type="function">
    <text evidence="9">Cooperates with PTBP1 to modulate regulated alternative splicing events. Promotes exon skipping. Cooperates with PTBP1 to modulate switching between mutually exclusive exons during maturation of the TPM1 pre-mRNA.</text>
</comment>
<evidence type="ECO:0000256" key="14">
    <source>
        <dbReference type="SAM" id="MobiDB-lite"/>
    </source>
</evidence>
<feature type="domain" description="RRM" evidence="15">
    <location>
        <begin position="147"/>
        <end position="225"/>
    </location>
</feature>
<dbReference type="InterPro" id="IPR050502">
    <property type="entry name" value="Euk_RNA-bind_prot"/>
</dbReference>
<keyword evidence="7" id="KW-0007">Acetylation</keyword>
<evidence type="ECO:0000256" key="6">
    <source>
        <dbReference type="ARBA" id="ARBA00022884"/>
    </source>
</evidence>
<dbReference type="InterPro" id="IPR012677">
    <property type="entry name" value="Nucleotide-bd_a/b_plait_sf"/>
</dbReference>
<keyword evidence="8" id="KW-0539">Nucleus</keyword>
<dbReference type="FunFam" id="3.30.70.330:FF:000125">
    <property type="entry name" value="Putative ribonucleoprotein PTB-binding 1"/>
    <property type="match status" value="1"/>
</dbReference>
<evidence type="ECO:0000259" key="15">
    <source>
        <dbReference type="PROSITE" id="PS50102"/>
    </source>
</evidence>
<dbReference type="Gene3D" id="3.30.70.330">
    <property type="match status" value="3"/>
</dbReference>
<evidence type="ECO:0000313" key="16">
    <source>
        <dbReference type="Ensembl" id="ENSGMOP00000057090.1"/>
    </source>
</evidence>
<evidence type="ECO:0000256" key="9">
    <source>
        <dbReference type="ARBA" id="ARBA00058259"/>
    </source>
</evidence>
<dbReference type="PANTHER" id="PTHR48025:SF1">
    <property type="entry name" value="RRM DOMAIN-CONTAINING PROTEIN"/>
    <property type="match status" value="1"/>
</dbReference>
<keyword evidence="4" id="KW-0597">Phosphoprotein</keyword>
<evidence type="ECO:0000256" key="2">
    <source>
        <dbReference type="ARBA" id="ARBA00004496"/>
    </source>
</evidence>
<dbReference type="InterPro" id="IPR035979">
    <property type="entry name" value="RBD_domain_sf"/>
</dbReference>
<gene>
    <name evidence="16" type="primary">RAVER2</name>
</gene>
<evidence type="ECO:0000256" key="12">
    <source>
        <dbReference type="ARBA" id="ARBA00076009"/>
    </source>
</evidence>
<reference evidence="16" key="1">
    <citation type="submission" date="2025-08" db="UniProtKB">
        <authorList>
            <consortium name="Ensembl"/>
        </authorList>
    </citation>
    <scope>IDENTIFICATION</scope>
</reference>
<comment type="subcellular location">
    <subcellularLocation>
        <location evidence="2">Cytoplasm</location>
    </subcellularLocation>
    <subcellularLocation>
        <location evidence="1">Nucleus</location>
    </subcellularLocation>
</comment>
<dbReference type="GO" id="GO:0005634">
    <property type="term" value="C:nucleus"/>
    <property type="evidence" value="ECO:0007669"/>
    <property type="project" value="UniProtKB-SubCell"/>
</dbReference>
<keyword evidence="6 13" id="KW-0694">RNA-binding</keyword>
<keyword evidence="5" id="KW-0677">Repeat</keyword>
<evidence type="ECO:0000256" key="7">
    <source>
        <dbReference type="ARBA" id="ARBA00022990"/>
    </source>
</evidence>
<evidence type="ECO:0000313" key="17">
    <source>
        <dbReference type="Proteomes" id="UP000694546"/>
    </source>
</evidence>
<dbReference type="GO" id="GO:0003729">
    <property type="term" value="F:mRNA binding"/>
    <property type="evidence" value="ECO:0007669"/>
    <property type="project" value="TreeGrafter"/>
</dbReference>
<keyword evidence="17" id="KW-1185">Reference proteome</keyword>
<organism evidence="16 17">
    <name type="scientific">Gadus morhua</name>
    <name type="common">Atlantic cod</name>
    <dbReference type="NCBI Taxonomy" id="8049"/>
    <lineage>
        <taxon>Eukaryota</taxon>
        <taxon>Metazoa</taxon>
        <taxon>Chordata</taxon>
        <taxon>Craniata</taxon>
        <taxon>Vertebrata</taxon>
        <taxon>Euteleostomi</taxon>
        <taxon>Actinopterygii</taxon>
        <taxon>Neopterygii</taxon>
        <taxon>Teleostei</taxon>
        <taxon>Neoteleostei</taxon>
        <taxon>Acanthomorphata</taxon>
        <taxon>Zeiogadaria</taxon>
        <taxon>Gadariae</taxon>
        <taxon>Gadiformes</taxon>
        <taxon>Gadoidei</taxon>
        <taxon>Gadidae</taxon>
        <taxon>Gadus</taxon>
    </lineage>
</organism>
<dbReference type="Ensembl" id="ENSGMOT00000033516.1">
    <property type="protein sequence ID" value="ENSGMOP00000057090.1"/>
    <property type="gene ID" value="ENSGMOG00000013535.2"/>
</dbReference>
<comment type="subunit">
    <text evidence="10">Interacts with PTBP1, RAVER2, VCL and ACTN1. Part of a complex containing RAVER1, VCL and ACTN1.</text>
</comment>
<reference evidence="16" key="2">
    <citation type="submission" date="2025-09" db="UniProtKB">
        <authorList>
            <consortium name="Ensembl"/>
        </authorList>
    </citation>
    <scope>IDENTIFICATION</scope>
</reference>
<keyword evidence="3" id="KW-0963">Cytoplasm</keyword>
<dbReference type="FunFam" id="3.30.70.330:FF:000100">
    <property type="entry name" value="Putative ribonucleoprotein PTB-binding 1"/>
    <property type="match status" value="1"/>
</dbReference>
<dbReference type="AlphaFoldDB" id="A0A8C5C9S1"/>
<dbReference type="FunFam" id="3.30.70.330:FF:000116">
    <property type="entry name" value="Putative ribonucleoprotein PTB-binding 1"/>
    <property type="match status" value="1"/>
</dbReference>
<feature type="region of interest" description="Disordered" evidence="14">
    <location>
        <begin position="1"/>
        <end position="58"/>
    </location>
</feature>
<evidence type="ECO:0000256" key="13">
    <source>
        <dbReference type="PROSITE-ProRule" id="PRU00176"/>
    </source>
</evidence>
<dbReference type="SUPFAM" id="SSF54928">
    <property type="entry name" value="RNA-binding domain, RBD"/>
    <property type="match status" value="2"/>
</dbReference>
<feature type="domain" description="RRM" evidence="15">
    <location>
        <begin position="74"/>
        <end position="145"/>
    </location>
</feature>
<feature type="domain" description="RRM" evidence="15">
    <location>
        <begin position="237"/>
        <end position="315"/>
    </location>
</feature>
<sequence length="490" mass="54410">MAAASSIPPPTVHSSSVRENLLCSEMDGQETRQEQDAAGSSDPPGVTLRDLPDLEPEEIGKRLAKTRQELSNRRKILIKNLPQDTTNQEVHEFLKEYELKYCFVDRNKGTAFVTLLNGTQAQDAIRSLHHSTVRGRCISVALQPTDSLLCLANLPHTFTGQQFEELVRAYGNIERCFLVYSELTGHSKGYGFVEYMKKDSASRARSELLGRPQGDRSLMVQWMDVNQLIQEQQLHSRCLCVDKLPLDLCDSEELTQLFSDTYKPVFCQLAQDESSPVRGFGVVEYESAEQAEAVLLEMDRTMLGGREIRLSLCTPGASGRSTLAALIAAQGGMLGNKKGLLPEPNLAQLLTSITNPTALHVLLRPYHTGKRGGTVQSATVACANELSLRCDDVVCCLVSVLHSTCTAPNSFFEYMILIIFNNNHYNKIHFCPLNPVPMPTLIPQNQARGQKREYPQLAVQEVTSSEGAYIGQHSQGLGGQYADYFKRKRL</sequence>
<evidence type="ECO:0000256" key="5">
    <source>
        <dbReference type="ARBA" id="ARBA00022737"/>
    </source>
</evidence>
<dbReference type="SMART" id="SM00360">
    <property type="entry name" value="RRM"/>
    <property type="match status" value="3"/>
</dbReference>
<dbReference type="Pfam" id="PF00076">
    <property type="entry name" value="RRM_1"/>
    <property type="match status" value="3"/>
</dbReference>
<dbReference type="InterPro" id="IPR000504">
    <property type="entry name" value="RRM_dom"/>
</dbReference>
<evidence type="ECO:0000256" key="3">
    <source>
        <dbReference type="ARBA" id="ARBA00022490"/>
    </source>
</evidence>
<evidence type="ECO:0000256" key="4">
    <source>
        <dbReference type="ARBA" id="ARBA00022553"/>
    </source>
</evidence>
<dbReference type="Proteomes" id="UP000694546">
    <property type="component" value="Chromosome 12"/>
</dbReference>
<evidence type="ECO:0000256" key="8">
    <source>
        <dbReference type="ARBA" id="ARBA00023242"/>
    </source>
</evidence>
<dbReference type="GO" id="GO:0005737">
    <property type="term" value="C:cytoplasm"/>
    <property type="evidence" value="ECO:0007669"/>
    <property type="project" value="UniProtKB-SubCell"/>
</dbReference>